<reference evidence="2" key="2">
    <citation type="submission" date="2021-02" db="EMBL/GenBank/DDBJ databases">
        <authorList>
            <person name="Kimball J.A."/>
            <person name="Haas M.W."/>
            <person name="Macchietto M."/>
            <person name="Kono T."/>
            <person name="Duquette J."/>
            <person name="Shao M."/>
        </authorList>
    </citation>
    <scope>NUCLEOTIDE SEQUENCE</scope>
    <source>
        <tissue evidence="2">Fresh leaf tissue</tissue>
    </source>
</reference>
<feature type="compositionally biased region" description="Basic and acidic residues" evidence="1">
    <location>
        <begin position="97"/>
        <end position="109"/>
    </location>
</feature>
<feature type="compositionally biased region" description="Low complexity" evidence="1">
    <location>
        <begin position="22"/>
        <end position="44"/>
    </location>
</feature>
<dbReference type="AlphaFoldDB" id="A0A8J5RI79"/>
<organism evidence="2 3">
    <name type="scientific">Zizania palustris</name>
    <name type="common">Northern wild rice</name>
    <dbReference type="NCBI Taxonomy" id="103762"/>
    <lineage>
        <taxon>Eukaryota</taxon>
        <taxon>Viridiplantae</taxon>
        <taxon>Streptophyta</taxon>
        <taxon>Embryophyta</taxon>
        <taxon>Tracheophyta</taxon>
        <taxon>Spermatophyta</taxon>
        <taxon>Magnoliopsida</taxon>
        <taxon>Liliopsida</taxon>
        <taxon>Poales</taxon>
        <taxon>Poaceae</taxon>
        <taxon>BOP clade</taxon>
        <taxon>Oryzoideae</taxon>
        <taxon>Oryzeae</taxon>
        <taxon>Zizaniinae</taxon>
        <taxon>Zizania</taxon>
    </lineage>
</organism>
<dbReference type="EMBL" id="JAAALK010000290">
    <property type="protein sequence ID" value="KAG8047272.1"/>
    <property type="molecule type" value="Genomic_DNA"/>
</dbReference>
<feature type="compositionally biased region" description="Polar residues" evidence="1">
    <location>
        <begin position="64"/>
        <end position="76"/>
    </location>
</feature>
<dbReference type="Proteomes" id="UP000729402">
    <property type="component" value="Unassembled WGS sequence"/>
</dbReference>
<name>A0A8J5RI79_ZIZPA</name>
<keyword evidence="3" id="KW-1185">Reference proteome</keyword>
<reference evidence="2" key="1">
    <citation type="journal article" date="2021" name="bioRxiv">
        <title>Whole Genome Assembly and Annotation of Northern Wild Rice, Zizania palustris L., Supports a Whole Genome Duplication in the Zizania Genus.</title>
        <authorList>
            <person name="Haas M."/>
            <person name="Kono T."/>
            <person name="Macchietto M."/>
            <person name="Millas R."/>
            <person name="McGilp L."/>
            <person name="Shao M."/>
            <person name="Duquette J."/>
            <person name="Hirsch C.N."/>
            <person name="Kimball J."/>
        </authorList>
    </citation>
    <scope>NUCLEOTIDE SEQUENCE</scope>
    <source>
        <tissue evidence="2">Fresh leaf tissue</tissue>
    </source>
</reference>
<evidence type="ECO:0000256" key="1">
    <source>
        <dbReference type="SAM" id="MobiDB-lite"/>
    </source>
</evidence>
<evidence type="ECO:0000313" key="3">
    <source>
        <dbReference type="Proteomes" id="UP000729402"/>
    </source>
</evidence>
<accession>A0A8J5RI79</accession>
<comment type="caution">
    <text evidence="2">The sequence shown here is derived from an EMBL/GenBank/DDBJ whole genome shotgun (WGS) entry which is preliminary data.</text>
</comment>
<protein>
    <submittedName>
        <fullName evidence="2">Uncharacterized protein</fullName>
    </submittedName>
</protein>
<sequence length="146" mass="15613">MWPADHDGGDADFTIDEPAVEMPSMITTTSTTTTHAPSTIASSSNVSPATPGSPMTPPIPAHSPTLNSTSASSVQWTPHYAEGTSPARSVEFATPPRSDHSEQLDYDHDDDAPLRFCHIDDVLGPRLGDTAWFRRTEFGGAPHADK</sequence>
<feature type="region of interest" description="Disordered" evidence="1">
    <location>
        <begin position="1"/>
        <end position="109"/>
    </location>
</feature>
<gene>
    <name evidence="2" type="ORF">GUJ93_ZPchr0008g12982</name>
</gene>
<proteinExistence type="predicted"/>
<evidence type="ECO:0000313" key="2">
    <source>
        <dbReference type="EMBL" id="KAG8047272.1"/>
    </source>
</evidence>